<evidence type="ECO:0000256" key="5">
    <source>
        <dbReference type="ARBA" id="ARBA00022884"/>
    </source>
</evidence>
<dbReference type="InterPro" id="IPR001678">
    <property type="entry name" value="MeTrfase_RsmB-F_NOP2_dom"/>
</dbReference>
<comment type="caution">
    <text evidence="9">The sequence shown here is derived from an EMBL/GenBank/DDBJ whole genome shotgun (WGS) entry which is preliminary data.</text>
</comment>
<keyword evidence="3 6" id="KW-0808">Transferase</keyword>
<name>A0A9D1D4V7_9FIRM</name>
<dbReference type="InterPro" id="IPR031341">
    <property type="entry name" value="Methyltr_RsmF_N"/>
</dbReference>
<feature type="compositionally biased region" description="Basic and acidic residues" evidence="7">
    <location>
        <begin position="355"/>
        <end position="388"/>
    </location>
</feature>
<evidence type="ECO:0000256" key="2">
    <source>
        <dbReference type="ARBA" id="ARBA00022603"/>
    </source>
</evidence>
<accession>A0A9D1D4V7</accession>
<sequence length="547" mass="60641">METRQRQALPEAFTEKMKELLREESEEFFESYEQDRVFGLRVNPLKAGTLFCHENSGNRQPGELLEREPFEDAPQESGLEEEMSGEKLSETTVLNSLIGRMTPVPWCREGYYYAEELRPGKHPLHEAGAYYIQEPSAMAVVEALAPVPGERILDLCAAPGGKTTHAAGRMLGKGILVSNEIHPARAKILSQNVERMGIANGIVTNMDPAGLIPYFPEFFDGILVDAPCSGEGMFRKDEEARMEWSPEHVALCAARQDGILDCAARMLKPGGRMVYSTCTFSPEENEQTVSRFLSRHPEFSLRTPAIAGFFSEGRPDWADKNPELSKTVRIWPHKTGGEGHFLALLVKGGGGSFGEGRKEQNGSGTREKEEGWNRDRQKTGRQTKDWQVKGRFQRKSRQKNSQTAAEAADILCSDVIRLPERLMEGRKPVFFGENLYLVPEEMPEMDGLRVLRPGLHAGTVKKGRVEPAHGLAMFLKAEEAAQAAEIGAGETAWKYLRGEVLTEQDLCGSSMPQKGWVLVTVDGFGAGFAKASGGVLKNHYPKGLRRS</sequence>
<evidence type="ECO:0000256" key="3">
    <source>
        <dbReference type="ARBA" id="ARBA00022679"/>
    </source>
</evidence>
<dbReference type="CDD" id="cd02440">
    <property type="entry name" value="AdoMet_MTases"/>
    <property type="match status" value="1"/>
</dbReference>
<feature type="domain" description="SAM-dependent MTase RsmB/NOP-type" evidence="8">
    <location>
        <begin position="53"/>
        <end position="348"/>
    </location>
</feature>
<dbReference type="Pfam" id="PF13636">
    <property type="entry name" value="Methyltranf_PUA"/>
    <property type="match status" value="1"/>
</dbReference>
<dbReference type="PANTHER" id="PTHR22807">
    <property type="entry name" value="NOP2 YEAST -RELATED NOL1/NOP2/FMU SUN DOMAIN-CONTAINING"/>
    <property type="match status" value="1"/>
</dbReference>
<gene>
    <name evidence="9" type="ORF">IAB28_03945</name>
</gene>
<evidence type="ECO:0000256" key="6">
    <source>
        <dbReference type="PROSITE-ProRule" id="PRU01023"/>
    </source>
</evidence>
<feature type="active site" description="Nucleophile" evidence="6">
    <location>
        <position position="278"/>
    </location>
</feature>
<dbReference type="SUPFAM" id="SSF53335">
    <property type="entry name" value="S-adenosyl-L-methionine-dependent methyltransferases"/>
    <property type="match status" value="1"/>
</dbReference>
<reference evidence="9" key="2">
    <citation type="journal article" date="2021" name="PeerJ">
        <title>Extensive microbial diversity within the chicken gut microbiome revealed by metagenomics and culture.</title>
        <authorList>
            <person name="Gilroy R."/>
            <person name="Ravi A."/>
            <person name="Getino M."/>
            <person name="Pursley I."/>
            <person name="Horton D.L."/>
            <person name="Alikhan N.F."/>
            <person name="Baker D."/>
            <person name="Gharbi K."/>
            <person name="Hall N."/>
            <person name="Watson M."/>
            <person name="Adriaenssens E.M."/>
            <person name="Foster-Nyarko E."/>
            <person name="Jarju S."/>
            <person name="Secka A."/>
            <person name="Antonio M."/>
            <person name="Oren A."/>
            <person name="Chaudhuri R.R."/>
            <person name="La Ragione R."/>
            <person name="Hildebrand F."/>
            <person name="Pallen M.J."/>
        </authorList>
    </citation>
    <scope>NUCLEOTIDE SEQUENCE</scope>
    <source>
        <strain evidence="9">CHK180-2868</strain>
    </source>
</reference>
<feature type="region of interest" description="Disordered" evidence="7">
    <location>
        <begin position="352"/>
        <end position="404"/>
    </location>
</feature>
<comment type="similarity">
    <text evidence="6">Belongs to the class I-like SAM-binding methyltransferase superfamily. RsmB/NOP family.</text>
</comment>
<dbReference type="CDD" id="cd21147">
    <property type="entry name" value="RsmF_methylt_CTD1"/>
    <property type="match status" value="1"/>
</dbReference>
<feature type="binding site" evidence="6">
    <location>
        <position position="180"/>
    </location>
    <ligand>
        <name>S-adenosyl-L-methionine</name>
        <dbReference type="ChEBI" id="CHEBI:59789"/>
    </ligand>
</feature>
<dbReference type="PRINTS" id="PR02008">
    <property type="entry name" value="RCMTFAMILY"/>
</dbReference>
<dbReference type="InterPro" id="IPR027391">
    <property type="entry name" value="Nol1_Nop2_Fmu_2"/>
</dbReference>
<evidence type="ECO:0000259" key="8">
    <source>
        <dbReference type="PROSITE" id="PS51686"/>
    </source>
</evidence>
<evidence type="ECO:0000313" key="9">
    <source>
        <dbReference type="EMBL" id="HIR05102.1"/>
    </source>
</evidence>
<keyword evidence="1" id="KW-0963">Cytoplasm</keyword>
<feature type="binding site" evidence="6">
    <location>
        <position position="207"/>
    </location>
    <ligand>
        <name>S-adenosyl-L-methionine</name>
        <dbReference type="ChEBI" id="CHEBI:59789"/>
    </ligand>
</feature>
<keyword evidence="2 6" id="KW-0489">Methyltransferase</keyword>
<dbReference type="InterPro" id="IPR029063">
    <property type="entry name" value="SAM-dependent_MTases_sf"/>
</dbReference>
<proteinExistence type="inferred from homology"/>
<evidence type="ECO:0000256" key="1">
    <source>
        <dbReference type="ARBA" id="ARBA00022490"/>
    </source>
</evidence>
<evidence type="ECO:0000256" key="4">
    <source>
        <dbReference type="ARBA" id="ARBA00022691"/>
    </source>
</evidence>
<evidence type="ECO:0000313" key="10">
    <source>
        <dbReference type="Proteomes" id="UP000824250"/>
    </source>
</evidence>
<dbReference type="Pfam" id="PF01189">
    <property type="entry name" value="Methyltr_RsmB-F"/>
    <property type="match status" value="1"/>
</dbReference>
<feature type="region of interest" description="Disordered" evidence="7">
    <location>
        <begin position="54"/>
        <end position="88"/>
    </location>
</feature>
<dbReference type="Gene3D" id="2.30.130.60">
    <property type="match status" value="1"/>
</dbReference>
<dbReference type="Gene3D" id="3.30.70.1170">
    <property type="entry name" value="Sun protein, domain 3"/>
    <property type="match status" value="1"/>
</dbReference>
<dbReference type="InterPro" id="IPR031340">
    <property type="entry name" value="RsmF_methylt_CI"/>
</dbReference>
<dbReference type="InterPro" id="IPR049560">
    <property type="entry name" value="MeTrfase_RsmB-F_NOP2_cat"/>
</dbReference>
<feature type="compositionally biased region" description="Acidic residues" evidence="7">
    <location>
        <begin position="71"/>
        <end position="83"/>
    </location>
</feature>
<dbReference type="InterPro" id="IPR023267">
    <property type="entry name" value="RCMT"/>
</dbReference>
<dbReference type="GO" id="GO:0008173">
    <property type="term" value="F:RNA methyltransferase activity"/>
    <property type="evidence" value="ECO:0007669"/>
    <property type="project" value="InterPro"/>
</dbReference>
<dbReference type="Gene3D" id="3.40.50.150">
    <property type="entry name" value="Vaccinia Virus protein VP39"/>
    <property type="match status" value="1"/>
</dbReference>
<organism evidence="9 10">
    <name type="scientific">Candidatus Copromonas faecavium</name>
    <name type="common">nom. illeg.</name>
    <dbReference type="NCBI Taxonomy" id="2840740"/>
    <lineage>
        <taxon>Bacteria</taxon>
        <taxon>Bacillati</taxon>
        <taxon>Bacillota</taxon>
        <taxon>Clostridia</taxon>
        <taxon>Lachnospirales</taxon>
        <taxon>Lachnospiraceae</taxon>
        <taxon>Candidatus Copromonas (nom. illeg.)</taxon>
    </lineage>
</organism>
<dbReference type="GO" id="GO:0003723">
    <property type="term" value="F:RNA binding"/>
    <property type="evidence" value="ECO:0007669"/>
    <property type="project" value="UniProtKB-UniRule"/>
</dbReference>
<keyword evidence="4 6" id="KW-0949">S-adenosyl-L-methionine</keyword>
<keyword evidence="5 6" id="KW-0694">RNA-binding</keyword>
<dbReference type="GO" id="GO:0001510">
    <property type="term" value="P:RNA methylation"/>
    <property type="evidence" value="ECO:0007669"/>
    <property type="project" value="InterPro"/>
</dbReference>
<dbReference type="Proteomes" id="UP000824250">
    <property type="component" value="Unassembled WGS sequence"/>
</dbReference>
<feature type="binding site" evidence="6">
    <location>
        <begin position="156"/>
        <end position="162"/>
    </location>
    <ligand>
        <name>S-adenosyl-L-methionine</name>
        <dbReference type="ChEBI" id="CHEBI:59789"/>
    </ligand>
</feature>
<dbReference type="Pfam" id="PF17126">
    <property type="entry name" value="RsmF_methylt_CI"/>
    <property type="match status" value="1"/>
</dbReference>
<dbReference type="Pfam" id="PF17125">
    <property type="entry name" value="Methyltr_RsmF_N"/>
    <property type="match status" value="2"/>
</dbReference>
<dbReference type="PROSITE" id="PS51686">
    <property type="entry name" value="SAM_MT_RSMB_NOP"/>
    <property type="match status" value="1"/>
</dbReference>
<feature type="binding site" evidence="6">
    <location>
        <position position="225"/>
    </location>
    <ligand>
        <name>S-adenosyl-L-methionine</name>
        <dbReference type="ChEBI" id="CHEBI:59789"/>
    </ligand>
</feature>
<dbReference type="PANTHER" id="PTHR22807:SF30">
    <property type="entry name" value="28S RRNA (CYTOSINE(4447)-C(5))-METHYLTRANSFERASE-RELATED"/>
    <property type="match status" value="1"/>
</dbReference>
<dbReference type="AlphaFoldDB" id="A0A9D1D4V7"/>
<protein>
    <submittedName>
        <fullName evidence="9">RsmB/NOP family class I SAM-dependent RNA methyltransferase</fullName>
    </submittedName>
</protein>
<evidence type="ECO:0000256" key="7">
    <source>
        <dbReference type="SAM" id="MobiDB-lite"/>
    </source>
</evidence>
<dbReference type="EMBL" id="DVGC01000023">
    <property type="protein sequence ID" value="HIR05102.1"/>
    <property type="molecule type" value="Genomic_DNA"/>
</dbReference>
<reference evidence="9" key="1">
    <citation type="submission" date="2020-10" db="EMBL/GenBank/DDBJ databases">
        <authorList>
            <person name="Gilroy R."/>
        </authorList>
    </citation>
    <scope>NUCLEOTIDE SEQUENCE</scope>
    <source>
        <strain evidence="9">CHK180-2868</strain>
    </source>
</reference>